<evidence type="ECO:0000313" key="1">
    <source>
        <dbReference type="EMBL" id="KAI0049807.1"/>
    </source>
</evidence>
<proteinExistence type="predicted"/>
<name>A0ACB8S104_9AGAM</name>
<dbReference type="Proteomes" id="UP000814033">
    <property type="component" value="Unassembled WGS sequence"/>
</dbReference>
<gene>
    <name evidence="1" type="ORF">FA95DRAFT_1537571</name>
</gene>
<organism evidence="1 2">
    <name type="scientific">Auriscalpium vulgare</name>
    <dbReference type="NCBI Taxonomy" id="40419"/>
    <lineage>
        <taxon>Eukaryota</taxon>
        <taxon>Fungi</taxon>
        <taxon>Dikarya</taxon>
        <taxon>Basidiomycota</taxon>
        <taxon>Agaricomycotina</taxon>
        <taxon>Agaricomycetes</taxon>
        <taxon>Russulales</taxon>
        <taxon>Auriscalpiaceae</taxon>
        <taxon>Auriscalpium</taxon>
    </lineage>
</organism>
<evidence type="ECO:0000313" key="2">
    <source>
        <dbReference type="Proteomes" id="UP000814033"/>
    </source>
</evidence>
<reference evidence="1" key="1">
    <citation type="submission" date="2021-02" db="EMBL/GenBank/DDBJ databases">
        <authorList>
            <consortium name="DOE Joint Genome Institute"/>
            <person name="Ahrendt S."/>
            <person name="Looney B.P."/>
            <person name="Miyauchi S."/>
            <person name="Morin E."/>
            <person name="Drula E."/>
            <person name="Courty P.E."/>
            <person name="Chicoki N."/>
            <person name="Fauchery L."/>
            <person name="Kohler A."/>
            <person name="Kuo A."/>
            <person name="Labutti K."/>
            <person name="Pangilinan J."/>
            <person name="Lipzen A."/>
            <person name="Riley R."/>
            <person name="Andreopoulos W."/>
            <person name="He G."/>
            <person name="Johnson J."/>
            <person name="Barry K.W."/>
            <person name="Grigoriev I.V."/>
            <person name="Nagy L."/>
            <person name="Hibbett D."/>
            <person name="Henrissat B."/>
            <person name="Matheny P.B."/>
            <person name="Labbe J."/>
            <person name="Martin F."/>
        </authorList>
    </citation>
    <scope>NUCLEOTIDE SEQUENCE</scope>
    <source>
        <strain evidence="1">FP105234-sp</strain>
    </source>
</reference>
<sequence length="292" mass="31806">MAPPDELLLERLDAFMEKTIAEMQAFACRENIPVSEVRRHVAERHCKYLFESDTEALGSVTERRERVQEVLVATSRAVESLNRIAGLQAMLLVVDPSDPDHDGFLGGTELGREFWRGMRGGGATGTKAFKAHAVAARHSTSPIVAQTAAFPLKRETAHQVKADVYAAVRNALRSASGVRNADMKWTNHDNLNVYGVRVVGWPVDIPKQNPSSLSSSQNRALREALEAGTLRFCKIQETIGRDSEPASSSRLQASAVLSGGLGAADLSWAITDGPYITVIASKYFGRRSSDSI</sequence>
<protein>
    <submittedName>
        <fullName evidence="1">Uncharacterized protein</fullName>
    </submittedName>
</protein>
<comment type="caution">
    <text evidence="1">The sequence shown here is derived from an EMBL/GenBank/DDBJ whole genome shotgun (WGS) entry which is preliminary data.</text>
</comment>
<accession>A0ACB8S104</accession>
<keyword evidence="2" id="KW-1185">Reference proteome</keyword>
<dbReference type="EMBL" id="MU275869">
    <property type="protein sequence ID" value="KAI0049807.1"/>
    <property type="molecule type" value="Genomic_DNA"/>
</dbReference>
<reference evidence="1" key="2">
    <citation type="journal article" date="2022" name="New Phytol.">
        <title>Evolutionary transition to the ectomycorrhizal habit in the genomes of a hyperdiverse lineage of mushroom-forming fungi.</title>
        <authorList>
            <person name="Looney B."/>
            <person name="Miyauchi S."/>
            <person name="Morin E."/>
            <person name="Drula E."/>
            <person name="Courty P.E."/>
            <person name="Kohler A."/>
            <person name="Kuo A."/>
            <person name="LaButti K."/>
            <person name="Pangilinan J."/>
            <person name="Lipzen A."/>
            <person name="Riley R."/>
            <person name="Andreopoulos W."/>
            <person name="He G."/>
            <person name="Johnson J."/>
            <person name="Nolan M."/>
            <person name="Tritt A."/>
            <person name="Barry K.W."/>
            <person name="Grigoriev I.V."/>
            <person name="Nagy L.G."/>
            <person name="Hibbett D."/>
            <person name="Henrissat B."/>
            <person name="Matheny P.B."/>
            <person name="Labbe J."/>
            <person name="Martin F.M."/>
        </authorList>
    </citation>
    <scope>NUCLEOTIDE SEQUENCE</scope>
    <source>
        <strain evidence="1">FP105234-sp</strain>
    </source>
</reference>